<sequence>MPNMLGDDELLAAIDIGSNSFHLAIARMDHGDLKKIAAMSEKVQLGAGLDEQKRLSEDVQKRGLDCLARFVGRLENVQAERLRVVATNALRQAVNADEFIARANAILPRPIEIISGREEARLIYVGVANTLVNDTKRFVVDIGGGSTELIVGKGHESILTESAQMGAVSFTQKFFKDGVISNAAFDAAISAAQKEIIPYAQRYQKTGFETVIGSSGTIKAVKGALMQLGLADKERITLDGVLALRQHLVGVGCVNDIELNTVKAHRKAIFPAGLAVLIAVMQIFGVKRMTYSDGALREGVMYDMMSRLGSDDVRDLSTQALIERFNVDKKQAKRVVKTARMLFNDAKAALNLSDADNDLLRRVAFLHEIGLAIGHSGYHRHSAYMLENAEIAGFSRMDQAQMAQMVRHHRRKLHAADFERICRVGGERLARLTLLLRLAVAANHSRNDLARHQIHLTIKSVNDWQILLEKDSHGGHALLLSDLKDEAMQLIKWGVNLQVSVN</sequence>
<protein>
    <submittedName>
        <fullName evidence="4">Exopolyphosphatase</fullName>
        <ecNumber evidence="5">3.6.1.11</ecNumber>
    </submittedName>
</protein>
<dbReference type="SUPFAM" id="SSF53067">
    <property type="entry name" value="Actin-like ATPase domain"/>
    <property type="match status" value="2"/>
</dbReference>
<dbReference type="Pfam" id="PF02541">
    <property type="entry name" value="Ppx-GppA"/>
    <property type="match status" value="1"/>
</dbReference>
<dbReference type="PANTHER" id="PTHR30005:SF14">
    <property type="entry name" value="EXOPOLYPHOSPHATASE"/>
    <property type="match status" value="1"/>
</dbReference>
<dbReference type="InterPro" id="IPR050273">
    <property type="entry name" value="GppA/Ppx_hydrolase"/>
</dbReference>
<keyword evidence="6" id="KW-1185">Reference proteome</keyword>
<dbReference type="EC" id="3.6.1.11" evidence="5"/>
<evidence type="ECO:0000313" key="6">
    <source>
        <dbReference type="Proteomes" id="UP000190435"/>
    </source>
</evidence>
<accession>A0A1T0AB10</accession>
<dbReference type="SUPFAM" id="SSF109604">
    <property type="entry name" value="HD-domain/PDEase-like"/>
    <property type="match status" value="1"/>
</dbReference>
<keyword evidence="1 5" id="KW-0378">Hydrolase</keyword>
<dbReference type="InterPro" id="IPR048950">
    <property type="entry name" value="Ppx_GppA_C"/>
</dbReference>
<evidence type="ECO:0000259" key="2">
    <source>
        <dbReference type="Pfam" id="PF02541"/>
    </source>
</evidence>
<dbReference type="STRING" id="34060.B0181_01170"/>
<evidence type="ECO:0000256" key="1">
    <source>
        <dbReference type="ARBA" id="ARBA00022801"/>
    </source>
</evidence>
<dbReference type="Pfam" id="PF21447">
    <property type="entry name" value="Ppx-GppA_III"/>
    <property type="match status" value="1"/>
</dbReference>
<gene>
    <name evidence="5" type="primary">ppx_1</name>
    <name evidence="4" type="ORF">B0181_01170</name>
    <name evidence="5" type="ORF">NCTC10293_00701</name>
</gene>
<dbReference type="OrthoDB" id="9793035at2"/>
<dbReference type="FunFam" id="3.30.420.40:FF:000023">
    <property type="entry name" value="Guanosine-5'-triphosphate,3'-diphosphate pyrophosphatase"/>
    <property type="match status" value="1"/>
</dbReference>
<organism evidence="4 6">
    <name type="scientific">Moraxella caviae</name>
    <dbReference type="NCBI Taxonomy" id="34060"/>
    <lineage>
        <taxon>Bacteria</taxon>
        <taxon>Pseudomonadati</taxon>
        <taxon>Pseudomonadota</taxon>
        <taxon>Gammaproteobacteria</taxon>
        <taxon>Moraxellales</taxon>
        <taxon>Moraxellaceae</taxon>
        <taxon>Moraxella</taxon>
    </lineage>
</organism>
<evidence type="ECO:0000313" key="7">
    <source>
        <dbReference type="Proteomes" id="UP000255279"/>
    </source>
</evidence>
<reference evidence="5 7" key="2">
    <citation type="submission" date="2018-06" db="EMBL/GenBank/DDBJ databases">
        <authorList>
            <consortium name="Pathogen Informatics"/>
            <person name="Doyle S."/>
        </authorList>
    </citation>
    <scope>NUCLEOTIDE SEQUENCE [LARGE SCALE GENOMIC DNA]</scope>
    <source>
        <strain evidence="5 7">NCTC10293</strain>
    </source>
</reference>
<dbReference type="EMBL" id="MUXU01000009">
    <property type="protein sequence ID" value="OOR92893.1"/>
    <property type="molecule type" value="Genomic_DNA"/>
</dbReference>
<dbReference type="Gene3D" id="1.10.3210.10">
    <property type="entry name" value="Hypothetical protein af1432"/>
    <property type="match status" value="1"/>
</dbReference>
<dbReference type="CDD" id="cd24053">
    <property type="entry name" value="ASKHA_NBD_EcPPX-GppA-like"/>
    <property type="match status" value="1"/>
</dbReference>
<dbReference type="EMBL" id="UGQE01000001">
    <property type="protein sequence ID" value="STZ10367.1"/>
    <property type="molecule type" value="Genomic_DNA"/>
</dbReference>
<dbReference type="AlphaFoldDB" id="A0A1T0AB10"/>
<evidence type="ECO:0000313" key="4">
    <source>
        <dbReference type="EMBL" id="OOR92893.1"/>
    </source>
</evidence>
<proteinExistence type="predicted"/>
<dbReference type="InterPro" id="IPR003695">
    <property type="entry name" value="Ppx_GppA_N"/>
</dbReference>
<dbReference type="InterPro" id="IPR030673">
    <property type="entry name" value="PyroPPase_GppA_Ppx"/>
</dbReference>
<name>A0A1T0AB10_9GAMM</name>
<dbReference type="InterPro" id="IPR043129">
    <property type="entry name" value="ATPase_NBD"/>
</dbReference>
<evidence type="ECO:0000313" key="5">
    <source>
        <dbReference type="EMBL" id="STZ10367.1"/>
    </source>
</evidence>
<dbReference type="Gene3D" id="3.30.420.150">
    <property type="entry name" value="Exopolyphosphatase. Domain 2"/>
    <property type="match status" value="1"/>
</dbReference>
<dbReference type="PANTHER" id="PTHR30005">
    <property type="entry name" value="EXOPOLYPHOSPHATASE"/>
    <property type="match status" value="1"/>
</dbReference>
<feature type="domain" description="Ppx/GppA phosphatase C-terminal" evidence="3">
    <location>
        <begin position="313"/>
        <end position="486"/>
    </location>
</feature>
<dbReference type="GO" id="GO:0004309">
    <property type="term" value="F:exopolyphosphatase activity"/>
    <property type="evidence" value="ECO:0007669"/>
    <property type="project" value="UniProtKB-EC"/>
</dbReference>
<dbReference type="Gene3D" id="3.30.420.40">
    <property type="match status" value="1"/>
</dbReference>
<dbReference type="RefSeq" id="WP_078275666.1">
    <property type="nucleotide sequence ID" value="NZ_CAACXO010000044.1"/>
</dbReference>
<dbReference type="GO" id="GO:0006798">
    <property type="term" value="P:polyphosphate catabolic process"/>
    <property type="evidence" value="ECO:0007669"/>
    <property type="project" value="TreeGrafter"/>
</dbReference>
<dbReference type="Proteomes" id="UP000190435">
    <property type="component" value="Unassembled WGS sequence"/>
</dbReference>
<dbReference type="Proteomes" id="UP000255279">
    <property type="component" value="Unassembled WGS sequence"/>
</dbReference>
<reference evidence="4 6" key="1">
    <citation type="submission" date="2017-02" db="EMBL/GenBank/DDBJ databases">
        <title>Draft genome sequence of Moraxella caviae CCUG 355 type strain.</title>
        <authorList>
            <person name="Engstrom-Jakobsson H."/>
            <person name="Salva-Serra F."/>
            <person name="Thorell K."/>
            <person name="Gonzales-Siles L."/>
            <person name="Karlsson R."/>
            <person name="Boulund F."/>
            <person name="Engstrand L."/>
            <person name="Moore E."/>
        </authorList>
    </citation>
    <scope>NUCLEOTIDE SEQUENCE [LARGE SCALE GENOMIC DNA]</scope>
    <source>
        <strain evidence="4 6">CCUG 355</strain>
    </source>
</reference>
<feature type="domain" description="Ppx/GppA phosphatase N-terminal" evidence="2">
    <location>
        <begin position="25"/>
        <end position="307"/>
    </location>
</feature>
<evidence type="ECO:0000259" key="3">
    <source>
        <dbReference type="Pfam" id="PF21447"/>
    </source>
</evidence>
<dbReference type="PIRSF" id="PIRSF001267">
    <property type="entry name" value="Pyrophosphatase_GppA_Ppx"/>
    <property type="match status" value="1"/>
</dbReference>